<sequence length="157" mass="16984">MFLTEVLDRNSVAGPVSANSKRNALQIVADVAERTLGAYGLEADAILQGLLEREKLSSTGVGQGVAVPHAALPGLTRMHGVFIRLETPVSYEAIDDVPVDLIFALFAPEEAGSEHLRALAKVSRILRQKELREQLRQVDTADALYALLNRTETSHAA</sequence>
<dbReference type="PANTHER" id="PTHR47738:SF1">
    <property type="entry name" value="NITROGEN REGULATORY PROTEIN"/>
    <property type="match status" value="1"/>
</dbReference>
<dbReference type="RefSeq" id="WP_126421959.1">
    <property type="nucleotide sequence ID" value="NZ_AP018827.1"/>
</dbReference>
<dbReference type="NCBIfam" id="TIGR01419">
    <property type="entry name" value="nitro_reg_IIA"/>
    <property type="match status" value="1"/>
</dbReference>
<feature type="domain" description="PTS EIIA type-2" evidence="1">
    <location>
        <begin position="5"/>
        <end position="151"/>
    </location>
</feature>
<dbReference type="Pfam" id="PF00359">
    <property type="entry name" value="PTS_EIIA_2"/>
    <property type="match status" value="1"/>
</dbReference>
<dbReference type="CDD" id="cd00211">
    <property type="entry name" value="PTS_IIA_fru"/>
    <property type="match status" value="1"/>
</dbReference>
<organism evidence="2 3">
    <name type="scientific">Asticcacaulis excentricus</name>
    <dbReference type="NCBI Taxonomy" id="78587"/>
    <lineage>
        <taxon>Bacteria</taxon>
        <taxon>Pseudomonadati</taxon>
        <taxon>Pseudomonadota</taxon>
        <taxon>Alphaproteobacteria</taxon>
        <taxon>Caulobacterales</taxon>
        <taxon>Caulobacteraceae</taxon>
        <taxon>Asticcacaulis</taxon>
    </lineage>
</organism>
<gene>
    <name evidence="2" type="ORF">EM6_1707</name>
</gene>
<name>A0A3G9G1B2_9CAUL</name>
<proteinExistence type="predicted"/>
<dbReference type="PANTHER" id="PTHR47738">
    <property type="entry name" value="PTS SYSTEM FRUCTOSE-LIKE EIIA COMPONENT-RELATED"/>
    <property type="match status" value="1"/>
</dbReference>
<dbReference type="PROSITE" id="PS00372">
    <property type="entry name" value="PTS_EIIA_TYPE_2_HIS"/>
    <property type="match status" value="1"/>
</dbReference>
<dbReference type="InterPro" id="IPR016152">
    <property type="entry name" value="PTrfase/Anion_transptr"/>
</dbReference>
<dbReference type="EMBL" id="AP018827">
    <property type="protein sequence ID" value="BBF81112.1"/>
    <property type="molecule type" value="Genomic_DNA"/>
</dbReference>
<dbReference type="InterPro" id="IPR051541">
    <property type="entry name" value="PTS_SugarTrans_NitroReg"/>
</dbReference>
<dbReference type="OrthoDB" id="95460at2"/>
<dbReference type="InterPro" id="IPR002178">
    <property type="entry name" value="PTS_EIIA_type-2_dom"/>
</dbReference>
<dbReference type="SUPFAM" id="SSF55804">
    <property type="entry name" value="Phoshotransferase/anion transport protein"/>
    <property type="match status" value="1"/>
</dbReference>
<reference evidence="3" key="1">
    <citation type="journal article" date="2017" name="Biotechnol. Biofuels">
        <title>Evaluation of environmental bacterial communities as a factor affecting the growth of duckweed Lemna minor.</title>
        <authorList>
            <person name="Ishizawa H."/>
            <person name="Kuroda M."/>
            <person name="Morikawa M."/>
            <person name="Ike M."/>
        </authorList>
    </citation>
    <scope>NUCLEOTIDE SEQUENCE [LARGE SCALE GENOMIC DNA]</scope>
    <source>
        <strain evidence="3">M6</strain>
    </source>
</reference>
<evidence type="ECO:0000313" key="3">
    <source>
        <dbReference type="Proteomes" id="UP000278756"/>
    </source>
</evidence>
<evidence type="ECO:0000259" key="1">
    <source>
        <dbReference type="PROSITE" id="PS51094"/>
    </source>
</evidence>
<dbReference type="Proteomes" id="UP000278756">
    <property type="component" value="Chromosome 1"/>
</dbReference>
<dbReference type="PROSITE" id="PS51094">
    <property type="entry name" value="PTS_EIIA_TYPE_2"/>
    <property type="match status" value="1"/>
</dbReference>
<protein>
    <submittedName>
        <fullName evidence="2">PTS system nitrogen-specific IIA component, PtsN</fullName>
    </submittedName>
</protein>
<dbReference type="GO" id="GO:0009401">
    <property type="term" value="P:phosphoenolpyruvate-dependent sugar phosphotransferase system"/>
    <property type="evidence" value="ECO:0007669"/>
    <property type="project" value="InterPro"/>
</dbReference>
<dbReference type="InterPro" id="IPR006320">
    <property type="entry name" value="PTS_Nitro_regul"/>
</dbReference>
<dbReference type="GO" id="GO:0008982">
    <property type="term" value="F:protein-N(PI)-phosphohistidine-sugar phosphotransferase activity"/>
    <property type="evidence" value="ECO:0007669"/>
    <property type="project" value="InterPro"/>
</dbReference>
<reference evidence="3" key="2">
    <citation type="journal article" date="2017" name="Plant Physiol. Biochem.">
        <title>Differential oxidative and antioxidative response of duckweed Lemna minor toward plant growth promoting/inhibiting bacteria.</title>
        <authorList>
            <person name="Ishizawa H."/>
            <person name="Kuroda M."/>
            <person name="Morikawa M."/>
            <person name="Ike M."/>
        </authorList>
    </citation>
    <scope>NUCLEOTIDE SEQUENCE [LARGE SCALE GENOMIC DNA]</scope>
    <source>
        <strain evidence="3">M6</strain>
    </source>
</reference>
<dbReference type="Gene3D" id="3.40.930.10">
    <property type="entry name" value="Mannitol-specific EII, Chain A"/>
    <property type="match status" value="1"/>
</dbReference>
<accession>A0A3G9G1B2</accession>
<evidence type="ECO:0000313" key="2">
    <source>
        <dbReference type="EMBL" id="BBF81112.1"/>
    </source>
</evidence>
<dbReference type="AlphaFoldDB" id="A0A3G9G1B2"/>
<dbReference type="GO" id="GO:0030295">
    <property type="term" value="F:protein kinase activator activity"/>
    <property type="evidence" value="ECO:0007669"/>
    <property type="project" value="TreeGrafter"/>
</dbReference>